<keyword evidence="3" id="KW-1185">Reference proteome</keyword>
<gene>
    <name evidence="2" type="ORF">Ptr86124_001688</name>
</gene>
<name>A0A922T249_9PLEO</name>
<feature type="compositionally biased region" description="Polar residues" evidence="1">
    <location>
        <begin position="71"/>
        <end position="89"/>
    </location>
</feature>
<evidence type="ECO:0000313" key="2">
    <source>
        <dbReference type="EMBL" id="KAI1518560.1"/>
    </source>
</evidence>
<dbReference type="AlphaFoldDB" id="A0A922T249"/>
<accession>A0A922T249</accession>
<dbReference type="Proteomes" id="UP000249757">
    <property type="component" value="Unassembled WGS sequence"/>
</dbReference>
<evidence type="ECO:0000313" key="3">
    <source>
        <dbReference type="Proteomes" id="UP000249757"/>
    </source>
</evidence>
<proteinExistence type="predicted"/>
<sequence>MPVGSGAQAHGDAMRSASAPPMADPWQVPCILPVNRACSVYSPRHDPKPVLKYAARSGLAQAQPADIYGPLSTNPSGRSISSLQLLQMP</sequence>
<protein>
    <submittedName>
        <fullName evidence="2">Uncharacterized protein</fullName>
    </submittedName>
</protein>
<feature type="region of interest" description="Disordered" evidence="1">
    <location>
        <begin position="65"/>
        <end position="89"/>
    </location>
</feature>
<organism evidence="2 3">
    <name type="scientific">Pyrenophora tritici-repentis</name>
    <dbReference type="NCBI Taxonomy" id="45151"/>
    <lineage>
        <taxon>Eukaryota</taxon>
        <taxon>Fungi</taxon>
        <taxon>Dikarya</taxon>
        <taxon>Ascomycota</taxon>
        <taxon>Pezizomycotina</taxon>
        <taxon>Dothideomycetes</taxon>
        <taxon>Pleosporomycetidae</taxon>
        <taxon>Pleosporales</taxon>
        <taxon>Pleosporineae</taxon>
        <taxon>Pleosporaceae</taxon>
        <taxon>Pyrenophora</taxon>
    </lineage>
</organism>
<feature type="region of interest" description="Disordered" evidence="1">
    <location>
        <begin position="1"/>
        <end position="23"/>
    </location>
</feature>
<evidence type="ECO:0000256" key="1">
    <source>
        <dbReference type="SAM" id="MobiDB-lite"/>
    </source>
</evidence>
<reference evidence="3" key="1">
    <citation type="journal article" date="2022" name="Microb. Genom.">
        <title>A global pangenome for the wheat fungal pathogen Pyrenophora tritici-repentis and prediction of effector protein structural homology.</title>
        <authorList>
            <person name="Moolhuijzen P.M."/>
            <person name="See P.T."/>
            <person name="Shi G."/>
            <person name="Powell H.R."/>
            <person name="Cockram J."/>
            <person name="Jorgensen L.N."/>
            <person name="Benslimane H."/>
            <person name="Strelkov S.E."/>
            <person name="Turner J."/>
            <person name="Liu Z."/>
            <person name="Moffat C.S."/>
        </authorList>
    </citation>
    <scope>NUCLEOTIDE SEQUENCE [LARGE SCALE GENOMIC DNA]</scope>
</reference>
<dbReference type="EMBL" id="NRDI02000002">
    <property type="protein sequence ID" value="KAI1518560.1"/>
    <property type="molecule type" value="Genomic_DNA"/>
</dbReference>
<comment type="caution">
    <text evidence="2">The sequence shown here is derived from an EMBL/GenBank/DDBJ whole genome shotgun (WGS) entry which is preliminary data.</text>
</comment>